<evidence type="ECO:0000313" key="1">
    <source>
        <dbReference type="EMBL" id="RTQ44704.1"/>
    </source>
</evidence>
<dbReference type="EMBL" id="RXOF01000025">
    <property type="protein sequence ID" value="RTQ44704.1"/>
    <property type="molecule type" value="Genomic_DNA"/>
</dbReference>
<organism evidence="1 2">
    <name type="scientific">Hymenobacter gummosus</name>
    <dbReference type="NCBI Taxonomy" id="1776032"/>
    <lineage>
        <taxon>Bacteria</taxon>
        <taxon>Pseudomonadati</taxon>
        <taxon>Bacteroidota</taxon>
        <taxon>Cytophagia</taxon>
        <taxon>Cytophagales</taxon>
        <taxon>Hymenobacteraceae</taxon>
        <taxon>Hymenobacter</taxon>
    </lineage>
</organism>
<comment type="caution">
    <text evidence="1">The sequence shown here is derived from an EMBL/GenBank/DDBJ whole genome shotgun (WGS) entry which is preliminary data.</text>
</comment>
<dbReference type="Proteomes" id="UP000282184">
    <property type="component" value="Unassembled WGS sequence"/>
</dbReference>
<gene>
    <name evidence="1" type="ORF">EJV47_27310</name>
</gene>
<keyword evidence="2" id="KW-1185">Reference proteome</keyword>
<reference evidence="1 2" key="1">
    <citation type="submission" date="2018-12" db="EMBL/GenBank/DDBJ databases">
        <title>Hymenobacter gummosus sp. nov., isolated from a spring.</title>
        <authorList>
            <person name="Nie L."/>
        </authorList>
    </citation>
    <scope>NUCLEOTIDE SEQUENCE [LARGE SCALE GENOMIC DNA]</scope>
    <source>
        <strain evidence="1 2">KCTC 52166</strain>
    </source>
</reference>
<protein>
    <submittedName>
        <fullName evidence="1">Uncharacterized protein</fullName>
    </submittedName>
</protein>
<dbReference type="AlphaFoldDB" id="A0A3S0H1P0"/>
<accession>A0A3S0H1P0</accession>
<sequence>MNLYQYFCFSSFLLISLASNAQKQTKCSYGIDEYVILTDRNLDNFIQKLKTDSFTIHTDKKEIPKPVLRQLICLNDNDKHFIANPDEYYQKTDIKIRRISPTRQLIYLAKSNDMIVMTYKRGGWGGPNTYLSYLTKMGLSIYGLGLGKAH</sequence>
<evidence type="ECO:0000313" key="2">
    <source>
        <dbReference type="Proteomes" id="UP000282184"/>
    </source>
</evidence>
<proteinExistence type="predicted"/>
<dbReference type="RefSeq" id="WP_126696396.1">
    <property type="nucleotide sequence ID" value="NZ_RXOF01000025.1"/>
</dbReference>
<dbReference type="OrthoDB" id="1385780at2"/>
<name>A0A3S0H1P0_9BACT</name>